<comment type="caution">
    <text evidence="1">The sequence shown here is derived from an EMBL/GenBank/DDBJ whole genome shotgun (WGS) entry which is preliminary data.</text>
</comment>
<organism evidence="1 2">
    <name type="scientific">Colletotrichum sublineola</name>
    <name type="common">Sorghum anthracnose fungus</name>
    <dbReference type="NCBI Taxonomy" id="1173701"/>
    <lineage>
        <taxon>Eukaryota</taxon>
        <taxon>Fungi</taxon>
        <taxon>Dikarya</taxon>
        <taxon>Ascomycota</taxon>
        <taxon>Pezizomycotina</taxon>
        <taxon>Sordariomycetes</taxon>
        <taxon>Hypocreomycetidae</taxon>
        <taxon>Glomerellales</taxon>
        <taxon>Glomerellaceae</taxon>
        <taxon>Colletotrichum</taxon>
        <taxon>Colletotrichum graminicola species complex</taxon>
    </lineage>
</organism>
<protein>
    <submittedName>
        <fullName evidence="1">Putative NAD dependent epimerase/dehydratase</fullName>
    </submittedName>
</protein>
<dbReference type="HOGENOM" id="CLU_1865001_0_0_1"/>
<dbReference type="Gene3D" id="3.40.50.720">
    <property type="entry name" value="NAD(P)-binding Rossmann-like Domain"/>
    <property type="match status" value="1"/>
</dbReference>
<evidence type="ECO:0000313" key="1">
    <source>
        <dbReference type="EMBL" id="KDN70447.1"/>
    </source>
</evidence>
<proteinExistence type="predicted"/>
<keyword evidence="2" id="KW-1185">Reference proteome</keyword>
<reference evidence="2" key="1">
    <citation type="journal article" date="2014" name="Genome Announc.">
        <title>Draft genome sequence of Colletotrichum sublineola, a destructive pathogen of cultivated sorghum.</title>
        <authorList>
            <person name="Baroncelli R."/>
            <person name="Sanz-Martin J.M."/>
            <person name="Rech G.E."/>
            <person name="Sukno S.A."/>
            <person name="Thon M.R."/>
        </authorList>
    </citation>
    <scope>NUCLEOTIDE SEQUENCE [LARGE SCALE GENOMIC DNA]</scope>
    <source>
        <strain evidence="2">TX430BB</strain>
    </source>
</reference>
<accession>A0A066XND4</accession>
<dbReference type="AlphaFoldDB" id="A0A066XND4"/>
<dbReference type="EMBL" id="JMSE01000342">
    <property type="protein sequence ID" value="KDN70447.1"/>
    <property type="molecule type" value="Genomic_DNA"/>
</dbReference>
<dbReference type="STRING" id="1173701.A0A066XND4"/>
<gene>
    <name evidence="1" type="ORF">CSUB01_09375</name>
</gene>
<sequence length="137" mass="15671">MASAIVTGATGKYILNHLRPYDGHRPSCGLTWTHVGIQLGYRLTWVGILGREIVDRLGQNPEQWKTVYAMSRSNRDKYPPNVKHGFVDLTRPADKIAKDLEGVEAEYVFFAAYVQKDSEKENWDANGMSYPPWRQTR</sequence>
<dbReference type="Proteomes" id="UP000027238">
    <property type="component" value="Unassembled WGS sequence"/>
</dbReference>
<dbReference type="eggNOG" id="ENOG502QSRH">
    <property type="taxonomic scope" value="Eukaryota"/>
</dbReference>
<evidence type="ECO:0000313" key="2">
    <source>
        <dbReference type="Proteomes" id="UP000027238"/>
    </source>
</evidence>
<dbReference type="OrthoDB" id="1731983at2759"/>
<name>A0A066XND4_COLSU</name>